<protein>
    <recommendedName>
        <fullName evidence="8">Gamma-butyrobetaine hydroxylase-like N-terminal domain-containing protein</fullName>
    </recommendedName>
</protein>
<evidence type="ECO:0000256" key="1">
    <source>
        <dbReference type="ARBA" id="ARBA00022723"/>
    </source>
</evidence>
<evidence type="ECO:0000256" key="3">
    <source>
        <dbReference type="ARBA" id="ARBA00022840"/>
    </source>
</evidence>
<dbReference type="PROSITE" id="PS01215">
    <property type="entry name" value="MRP"/>
    <property type="match status" value="1"/>
</dbReference>
<keyword evidence="5" id="KW-0411">Iron-sulfur</keyword>
<dbReference type="InterPro" id="IPR033756">
    <property type="entry name" value="YlxH/NBP35"/>
</dbReference>
<dbReference type="Pfam" id="PF10609">
    <property type="entry name" value="ParA"/>
    <property type="match status" value="1"/>
</dbReference>
<keyword evidence="11" id="KW-1185">Reference proteome</keyword>
<keyword evidence="1" id="KW-0479">Metal-binding</keyword>
<dbReference type="OrthoDB" id="1741334at2759"/>
<evidence type="ECO:0000313" key="11">
    <source>
        <dbReference type="Proteomes" id="UP000654075"/>
    </source>
</evidence>
<organism evidence="9 11">
    <name type="scientific">Polarella glacialis</name>
    <name type="common">Dinoflagellate</name>
    <dbReference type="NCBI Taxonomy" id="89957"/>
    <lineage>
        <taxon>Eukaryota</taxon>
        <taxon>Sar</taxon>
        <taxon>Alveolata</taxon>
        <taxon>Dinophyceae</taxon>
        <taxon>Suessiales</taxon>
        <taxon>Suessiaceae</taxon>
        <taxon>Polarella</taxon>
    </lineage>
</organism>
<accession>A0A813EAB2</accession>
<dbReference type="GO" id="GO:0005524">
    <property type="term" value="F:ATP binding"/>
    <property type="evidence" value="ECO:0007669"/>
    <property type="project" value="UniProtKB-KW"/>
</dbReference>
<proteinExistence type="inferred from homology"/>
<dbReference type="InterPro" id="IPR027417">
    <property type="entry name" value="P-loop_NTPase"/>
</dbReference>
<comment type="caution">
    <text evidence="9">The sequence shown here is derived from an EMBL/GenBank/DDBJ whole genome shotgun (WGS) entry which is preliminary data.</text>
</comment>
<evidence type="ECO:0000256" key="5">
    <source>
        <dbReference type="ARBA" id="ARBA00023014"/>
    </source>
</evidence>
<dbReference type="CDD" id="cd02037">
    <property type="entry name" value="Mrp_NBP35"/>
    <property type="match status" value="1"/>
</dbReference>
<dbReference type="PANTHER" id="PTHR42961">
    <property type="entry name" value="IRON-SULFUR PROTEIN NUBPL"/>
    <property type="match status" value="1"/>
</dbReference>
<evidence type="ECO:0000259" key="8">
    <source>
        <dbReference type="Pfam" id="PF06155"/>
    </source>
</evidence>
<keyword evidence="3" id="KW-0067">ATP-binding</keyword>
<keyword evidence="4" id="KW-0408">Iron</keyword>
<dbReference type="AlphaFoldDB" id="A0A813EAB2"/>
<dbReference type="GO" id="GO:0140663">
    <property type="term" value="F:ATP-dependent FeS chaperone activity"/>
    <property type="evidence" value="ECO:0007669"/>
    <property type="project" value="InterPro"/>
</dbReference>
<dbReference type="Pfam" id="PF06155">
    <property type="entry name" value="GBBH-like_N"/>
    <property type="match status" value="1"/>
</dbReference>
<dbReference type="EMBL" id="CAJNNW010035398">
    <property type="protein sequence ID" value="CAE8727468.1"/>
    <property type="molecule type" value="Genomic_DNA"/>
</dbReference>
<dbReference type="HAMAP" id="MF_02040">
    <property type="entry name" value="Mrp_NBP35"/>
    <property type="match status" value="1"/>
</dbReference>
<feature type="region of interest" description="Disordered" evidence="7">
    <location>
        <begin position="38"/>
        <end position="103"/>
    </location>
</feature>
<comment type="similarity">
    <text evidence="6">Belongs to the Mrp/NBP35 ATP-binding proteins family.</text>
</comment>
<evidence type="ECO:0000256" key="4">
    <source>
        <dbReference type="ARBA" id="ARBA00023004"/>
    </source>
</evidence>
<dbReference type="Proteomes" id="UP000654075">
    <property type="component" value="Unassembled WGS sequence"/>
</dbReference>
<dbReference type="SUPFAM" id="SSF52540">
    <property type="entry name" value="P-loop containing nucleoside triphosphate hydrolases"/>
    <property type="match status" value="1"/>
</dbReference>
<dbReference type="InterPro" id="IPR019591">
    <property type="entry name" value="Mrp/NBP35_ATP-bd"/>
</dbReference>
<dbReference type="GO" id="GO:0046872">
    <property type="term" value="F:metal ion binding"/>
    <property type="evidence" value="ECO:0007669"/>
    <property type="project" value="UniProtKB-KW"/>
</dbReference>
<evidence type="ECO:0000256" key="6">
    <source>
        <dbReference type="ARBA" id="ARBA00024036"/>
    </source>
</evidence>
<evidence type="ECO:0000313" key="10">
    <source>
        <dbReference type="EMBL" id="CAE8727468.1"/>
    </source>
</evidence>
<evidence type="ECO:0000256" key="7">
    <source>
        <dbReference type="SAM" id="MobiDB-lite"/>
    </source>
</evidence>
<dbReference type="EMBL" id="CAJNNV010009491">
    <property type="protein sequence ID" value="CAE8597428.1"/>
    <property type="molecule type" value="Genomic_DNA"/>
</dbReference>
<sequence length="532" mass="55793">MAACASSSLPSQSTRSTLAAAAVLSGVAAGSFLLGRWCNNNSSSNSSNSNKKNNNTNDNSNNNNKTDNSKSSDSSRLQGGRPQEEKAEEEETAPPAAPSRPLPAQARGKLATEQLRAFLRQLPSKPIGPRGQRLDEAHSSAKAILLCASGKGGVGKSTIAVNLAYMLKQMGLEVGLLDLDIYGPSLPELVKVPEENCVTQNEAGRIIPIDYGGVALMSWGYVRPGEASTIRAPIANQIVTQLLTLVEWGPLDVLVIDSPPGTGDVLLTLAQTLSVDGAVLVTTSNTLSLADVAKGMQLFDKVEIPPLLVVRNMATTCCEACGYEQPLFADAALAGLAGFLRDRQVGLMDLPLDPLLSKAPMSFQPAMTYSYPFVRNPDHEARPAWAGLGRLAHAVLETLLGTEIQGEATAGEAAAVGPVRPKEAAAALRLRAGGLLEVRLRGGELRPVACGELRAACRCAHCVDDMTGEVKIDQAKIRADQTVRAKGVEVVGNYAVSIVWADGHSSIIATRALVELVHGGSAPGRGVGSGSW</sequence>
<dbReference type="Gene3D" id="3.30.2020.30">
    <property type="match status" value="1"/>
</dbReference>
<dbReference type="OMA" id="DEWSGEQ"/>
<gene>
    <name evidence="9" type="ORF">PGLA1383_LOCUS15872</name>
    <name evidence="10" type="ORF">PGLA2088_LOCUS44826</name>
</gene>
<dbReference type="GO" id="GO:0016226">
    <property type="term" value="P:iron-sulfur cluster assembly"/>
    <property type="evidence" value="ECO:0007669"/>
    <property type="project" value="InterPro"/>
</dbReference>
<reference evidence="9" key="1">
    <citation type="submission" date="2021-02" db="EMBL/GenBank/DDBJ databases">
        <authorList>
            <person name="Dougan E. K."/>
            <person name="Rhodes N."/>
            <person name="Thang M."/>
            <person name="Chan C."/>
        </authorList>
    </citation>
    <scope>NUCLEOTIDE SEQUENCE</scope>
</reference>
<keyword evidence="2" id="KW-0547">Nucleotide-binding</keyword>
<feature type="domain" description="Gamma-butyrobetaine hydroxylase-like N-terminal" evidence="8">
    <location>
        <begin position="433"/>
        <end position="508"/>
    </location>
</feature>
<dbReference type="InterPro" id="IPR038492">
    <property type="entry name" value="GBBH-like_N_sf"/>
</dbReference>
<dbReference type="InterPro" id="IPR000808">
    <property type="entry name" value="Mrp-like_CS"/>
</dbReference>
<dbReference type="InterPro" id="IPR044304">
    <property type="entry name" value="NUBPL-like"/>
</dbReference>
<dbReference type="GO" id="GO:0051539">
    <property type="term" value="F:4 iron, 4 sulfur cluster binding"/>
    <property type="evidence" value="ECO:0007669"/>
    <property type="project" value="TreeGrafter"/>
</dbReference>
<dbReference type="Gene3D" id="3.40.50.300">
    <property type="entry name" value="P-loop containing nucleotide triphosphate hydrolases"/>
    <property type="match status" value="1"/>
</dbReference>
<evidence type="ECO:0000256" key="2">
    <source>
        <dbReference type="ARBA" id="ARBA00022741"/>
    </source>
</evidence>
<dbReference type="PANTHER" id="PTHR42961:SF2">
    <property type="entry name" value="IRON-SULFUR PROTEIN NUBPL"/>
    <property type="match status" value="1"/>
</dbReference>
<feature type="compositionally biased region" description="Low complexity" evidence="7">
    <location>
        <begin position="39"/>
        <end position="75"/>
    </location>
</feature>
<name>A0A813EAB2_POLGL</name>
<evidence type="ECO:0000313" key="9">
    <source>
        <dbReference type="EMBL" id="CAE8597428.1"/>
    </source>
</evidence>
<dbReference type="InterPro" id="IPR010376">
    <property type="entry name" value="GBBH-like_N"/>
</dbReference>
<dbReference type="Proteomes" id="UP000626109">
    <property type="component" value="Unassembled WGS sequence"/>
</dbReference>